<dbReference type="PANTHER" id="PTHR28184:SF1">
    <property type="entry name" value="LARGE RIBOSOMAL SUBUNIT PROTEIN ML67"/>
    <property type="match status" value="1"/>
</dbReference>
<name>A0A2T2NLL2_CORCC</name>
<evidence type="ECO:0000256" key="4">
    <source>
        <dbReference type="ARBA" id="ARBA00023015"/>
    </source>
</evidence>
<protein>
    <recommendedName>
        <fullName evidence="8">Large ribosomal subunit protein mL67</fullName>
    </recommendedName>
</protein>
<keyword evidence="5" id="KW-0496">Mitochondrion</keyword>
<evidence type="ECO:0000313" key="12">
    <source>
        <dbReference type="Proteomes" id="UP000240883"/>
    </source>
</evidence>
<dbReference type="GO" id="GO:1990904">
    <property type="term" value="C:ribonucleoprotein complex"/>
    <property type="evidence" value="ECO:0007669"/>
    <property type="project" value="UniProtKB-KW"/>
</dbReference>
<evidence type="ECO:0000256" key="10">
    <source>
        <dbReference type="SAM" id="MobiDB-lite"/>
    </source>
</evidence>
<dbReference type="GO" id="GO:0003735">
    <property type="term" value="F:structural constituent of ribosome"/>
    <property type="evidence" value="ECO:0007669"/>
    <property type="project" value="TreeGrafter"/>
</dbReference>
<dbReference type="EMBL" id="KZ678136">
    <property type="protein sequence ID" value="PSN66270.1"/>
    <property type="molecule type" value="Genomic_DNA"/>
</dbReference>
<evidence type="ECO:0000256" key="1">
    <source>
        <dbReference type="ARBA" id="ARBA00004173"/>
    </source>
</evidence>
<feature type="region of interest" description="Disordered" evidence="10">
    <location>
        <begin position="350"/>
        <end position="369"/>
    </location>
</feature>
<feature type="coiled-coil region" evidence="9">
    <location>
        <begin position="266"/>
        <end position="330"/>
    </location>
</feature>
<comment type="similarity">
    <text evidence="2">Belongs to the mitochondrion-specific ribosomal protein mL67 family.</text>
</comment>
<dbReference type="GO" id="GO:0003697">
    <property type="term" value="F:single-stranded DNA binding"/>
    <property type="evidence" value="ECO:0007669"/>
    <property type="project" value="InterPro"/>
</dbReference>
<evidence type="ECO:0000313" key="11">
    <source>
        <dbReference type="EMBL" id="PSN66270.1"/>
    </source>
</evidence>
<feature type="compositionally biased region" description="Basic and acidic residues" evidence="10">
    <location>
        <begin position="350"/>
        <end position="364"/>
    </location>
</feature>
<keyword evidence="12" id="KW-1185">Reference proteome</keyword>
<evidence type="ECO:0000256" key="3">
    <source>
        <dbReference type="ARBA" id="ARBA00022980"/>
    </source>
</evidence>
<keyword evidence="4" id="KW-0805">Transcription regulation</keyword>
<dbReference type="InterPro" id="IPR024629">
    <property type="entry name" value="Ribosomal_mL67"/>
</dbReference>
<keyword evidence="3" id="KW-0689">Ribosomal protein</keyword>
<dbReference type="AlphaFoldDB" id="A0A2T2NLL2"/>
<evidence type="ECO:0000256" key="7">
    <source>
        <dbReference type="ARBA" id="ARBA00023274"/>
    </source>
</evidence>
<comment type="subcellular location">
    <subcellularLocation>
        <location evidence="1">Mitochondrion</location>
    </subcellularLocation>
</comment>
<evidence type="ECO:0000256" key="8">
    <source>
        <dbReference type="ARBA" id="ARBA00035185"/>
    </source>
</evidence>
<accession>A0A2T2NLL2</accession>
<evidence type="ECO:0000256" key="5">
    <source>
        <dbReference type="ARBA" id="ARBA00023128"/>
    </source>
</evidence>
<organism evidence="11 12">
    <name type="scientific">Corynespora cassiicola Philippines</name>
    <dbReference type="NCBI Taxonomy" id="1448308"/>
    <lineage>
        <taxon>Eukaryota</taxon>
        <taxon>Fungi</taxon>
        <taxon>Dikarya</taxon>
        <taxon>Ascomycota</taxon>
        <taxon>Pezizomycotina</taxon>
        <taxon>Dothideomycetes</taxon>
        <taxon>Pleosporomycetidae</taxon>
        <taxon>Pleosporales</taxon>
        <taxon>Corynesporascaceae</taxon>
        <taxon>Corynespora</taxon>
    </lineage>
</organism>
<evidence type="ECO:0000256" key="6">
    <source>
        <dbReference type="ARBA" id="ARBA00023163"/>
    </source>
</evidence>
<proteinExistence type="inferred from homology"/>
<dbReference type="Pfam" id="PF12829">
    <property type="entry name" value="Mhr1"/>
    <property type="match status" value="1"/>
</dbReference>
<dbReference type="GO" id="GO:0005840">
    <property type="term" value="C:ribosome"/>
    <property type="evidence" value="ECO:0007669"/>
    <property type="project" value="UniProtKB-KW"/>
</dbReference>
<dbReference type="GO" id="GO:0005739">
    <property type="term" value="C:mitochondrion"/>
    <property type="evidence" value="ECO:0007669"/>
    <property type="project" value="UniProtKB-SubCell"/>
</dbReference>
<dbReference type="STRING" id="1448308.A0A2T2NLL2"/>
<dbReference type="PANTHER" id="PTHR28184">
    <property type="entry name" value="MITOCHONDRIAL HOMOLOGOUS RECOMBINATION PROTEIN 1"/>
    <property type="match status" value="1"/>
</dbReference>
<keyword evidence="9" id="KW-0175">Coiled coil</keyword>
<evidence type="ECO:0000256" key="2">
    <source>
        <dbReference type="ARBA" id="ARBA00010741"/>
    </source>
</evidence>
<dbReference type="OrthoDB" id="5333655at2759"/>
<dbReference type="GO" id="GO:0000150">
    <property type="term" value="F:DNA strand exchange activity"/>
    <property type="evidence" value="ECO:0007669"/>
    <property type="project" value="InterPro"/>
</dbReference>
<reference evidence="11 12" key="1">
    <citation type="journal article" date="2018" name="Front. Microbiol.">
        <title>Genome-Wide Analysis of Corynespora cassiicola Leaf Fall Disease Putative Effectors.</title>
        <authorList>
            <person name="Lopez D."/>
            <person name="Ribeiro S."/>
            <person name="Label P."/>
            <person name="Fumanal B."/>
            <person name="Venisse J.S."/>
            <person name="Kohler A."/>
            <person name="de Oliveira R.R."/>
            <person name="Labutti K."/>
            <person name="Lipzen A."/>
            <person name="Lail K."/>
            <person name="Bauer D."/>
            <person name="Ohm R.A."/>
            <person name="Barry K.W."/>
            <person name="Spatafora J."/>
            <person name="Grigoriev I.V."/>
            <person name="Martin F.M."/>
            <person name="Pujade-Renaud V."/>
        </authorList>
    </citation>
    <scope>NUCLEOTIDE SEQUENCE [LARGE SCALE GENOMIC DNA]</scope>
    <source>
        <strain evidence="11 12">Philippines</strain>
    </source>
</reference>
<keyword evidence="6" id="KW-0804">Transcription</keyword>
<evidence type="ECO:0000256" key="9">
    <source>
        <dbReference type="SAM" id="Coils"/>
    </source>
</evidence>
<keyword evidence="7" id="KW-0687">Ribonucleoprotein</keyword>
<sequence>MPRSLARLKFKASTPVAPLRLPKRVPRNPALLEQKIRNQVLQLSKPAHLDMAVLVNPRWKNQPGDKKVMRRHKPHTLRDLADPNGHAKHGEIIYVFRHIRTNQIIYSLNELLEDYHLEQLPFIGKHSKPPTIRPDEWTPHCVVTFPSPEQGQSAFRKLREFRRLHEVSWDKTNPEWKQLKTKPRIRRIMDQKANMSADLAEVLRIQEADGKERQADIEENEKRAKEYLERKWPEIEALANAAQAAEREGDNVKWLRAQINNLAYQLKRAHNQNEADQKRLQAAKKSHESRLKKLEWAVRKSESFKKMQAKLDQEAELANKEGSLERLEKLRVETHSPKQKQELARLEKSFAAKTRQETRDDRVSRSILPPTLRNRPTAAWSLEGVEVKWADVYDAEFATDRWPESILHEQLALRKEREEVVYLRPEEYAETIEQEVPEIVAALQEQKRAEIEAKERAAAIARGEKGEAEKTGIWKFVPEIKNPFKRAEA</sequence>
<dbReference type="Proteomes" id="UP000240883">
    <property type="component" value="Unassembled WGS sequence"/>
</dbReference>
<gene>
    <name evidence="11" type="ORF">BS50DRAFT_610930</name>
</gene>